<name>A0A5C7J955_9BACT</name>
<accession>A0A5C7J955</accession>
<sequence>MPQIKEYRLRADLEGPREFRRASGEDIGFGRAVQGLGEGISQVGEAFQKRAEQDEISDLNAKLSKGQADQTIYQQEILRKAPPGDKTITENFMKQFDEYMAPIGESATTRAGRMYFAQRQAELRSHFFKSTMIGQAHLAGEKAKTDYIGSLNSASTTLVNDPSSFEMVKNNHNMSVDELVKTSGLSSEQALKLKQSGQEALAKSAAQGWINLDPHYAKKAIADGQFDAYFSGPVKAQMLARADQGIRAEEIETERRLRQEQRILEEKREVVRKNFLDKLANNTLTAKDIVGAEGDILAATGGGSQASFLAMLKADVRQKGSTKTDPVTLTSIYEQINLPDGDPKKIYDPSQLDQFFISGKLAKADYMRLRKEVTDPQKREKKNILDVVKKKLTNSNPLTKIKDPIGDQLFQQYQADFQEEYEKQRSEGKTPGDLLNPNSPDYIVNKVPIPVRSGTQVLRDLVRSNRPATGATIPGQTIPAAQKPAGSPRQPGESAADYLKRTGKG</sequence>
<gene>
    <name evidence="2" type="ORF">E6Q11_02525</name>
</gene>
<evidence type="ECO:0000313" key="2">
    <source>
        <dbReference type="EMBL" id="TXG77624.1"/>
    </source>
</evidence>
<feature type="compositionally biased region" description="Basic and acidic residues" evidence="1">
    <location>
        <begin position="420"/>
        <end position="430"/>
    </location>
</feature>
<dbReference type="AlphaFoldDB" id="A0A5C7J955"/>
<comment type="caution">
    <text evidence="2">The sequence shown here is derived from an EMBL/GenBank/DDBJ whole genome shotgun (WGS) entry which is preliminary data.</text>
</comment>
<protein>
    <submittedName>
        <fullName evidence="2">Uncharacterized protein</fullName>
    </submittedName>
</protein>
<evidence type="ECO:0000313" key="3">
    <source>
        <dbReference type="Proteomes" id="UP000321026"/>
    </source>
</evidence>
<dbReference type="EMBL" id="SSDS01000041">
    <property type="protein sequence ID" value="TXG77624.1"/>
    <property type="molecule type" value="Genomic_DNA"/>
</dbReference>
<feature type="region of interest" description="Disordered" evidence="1">
    <location>
        <begin position="466"/>
        <end position="505"/>
    </location>
</feature>
<feature type="region of interest" description="Disordered" evidence="1">
    <location>
        <begin position="420"/>
        <end position="441"/>
    </location>
</feature>
<evidence type="ECO:0000256" key="1">
    <source>
        <dbReference type="SAM" id="MobiDB-lite"/>
    </source>
</evidence>
<organism evidence="2 3">
    <name type="scientific">Candidatus Dojkabacteria bacterium</name>
    <dbReference type="NCBI Taxonomy" id="2099670"/>
    <lineage>
        <taxon>Bacteria</taxon>
        <taxon>Candidatus Dojkabacteria</taxon>
    </lineage>
</organism>
<reference evidence="2 3" key="1">
    <citation type="submission" date="2018-09" db="EMBL/GenBank/DDBJ databases">
        <title>Metagenome Assembled Genomes from an Advanced Water Purification Facility.</title>
        <authorList>
            <person name="Stamps B.W."/>
            <person name="Spear J.R."/>
        </authorList>
    </citation>
    <scope>NUCLEOTIDE SEQUENCE [LARGE SCALE GENOMIC DNA]</scope>
    <source>
        <strain evidence="2">Bin_63_2</strain>
    </source>
</reference>
<dbReference type="Proteomes" id="UP000321026">
    <property type="component" value="Unassembled WGS sequence"/>
</dbReference>
<proteinExistence type="predicted"/>